<feature type="compositionally biased region" description="Basic and acidic residues" evidence="1">
    <location>
        <begin position="62"/>
        <end position="76"/>
    </location>
</feature>
<organism evidence="2 3">
    <name type="scientific">Caerostris extrusa</name>
    <name type="common">Bark spider</name>
    <name type="synonym">Caerostris bankana</name>
    <dbReference type="NCBI Taxonomy" id="172846"/>
    <lineage>
        <taxon>Eukaryota</taxon>
        <taxon>Metazoa</taxon>
        <taxon>Ecdysozoa</taxon>
        <taxon>Arthropoda</taxon>
        <taxon>Chelicerata</taxon>
        <taxon>Arachnida</taxon>
        <taxon>Araneae</taxon>
        <taxon>Araneomorphae</taxon>
        <taxon>Entelegynae</taxon>
        <taxon>Araneoidea</taxon>
        <taxon>Araneidae</taxon>
        <taxon>Caerostris</taxon>
    </lineage>
</organism>
<dbReference type="AlphaFoldDB" id="A0AAV4U249"/>
<reference evidence="2 3" key="1">
    <citation type="submission" date="2021-06" db="EMBL/GenBank/DDBJ databases">
        <title>Caerostris extrusa draft genome.</title>
        <authorList>
            <person name="Kono N."/>
            <person name="Arakawa K."/>
        </authorList>
    </citation>
    <scope>NUCLEOTIDE SEQUENCE [LARGE SCALE GENOMIC DNA]</scope>
</reference>
<comment type="caution">
    <text evidence="2">The sequence shown here is derived from an EMBL/GenBank/DDBJ whole genome shotgun (WGS) entry which is preliminary data.</text>
</comment>
<name>A0AAV4U249_CAEEX</name>
<sequence>MDAGEMEFSVSWVQAPGHCRSISNHQSPRVEGLTGKLMTYHMLLTTYRWVICHSSPSHLRSHPSDERSRQPRERPPTEVSILPKLPLSVPW</sequence>
<proteinExistence type="predicted"/>
<protein>
    <submittedName>
        <fullName evidence="2">Uncharacterized protein</fullName>
    </submittedName>
</protein>
<gene>
    <name evidence="2" type="ORF">CEXT_93421</name>
</gene>
<dbReference type="Proteomes" id="UP001054945">
    <property type="component" value="Unassembled WGS sequence"/>
</dbReference>
<evidence type="ECO:0000256" key="1">
    <source>
        <dbReference type="SAM" id="MobiDB-lite"/>
    </source>
</evidence>
<dbReference type="EMBL" id="BPLR01012166">
    <property type="protein sequence ID" value="GIY51812.1"/>
    <property type="molecule type" value="Genomic_DNA"/>
</dbReference>
<evidence type="ECO:0000313" key="2">
    <source>
        <dbReference type="EMBL" id="GIY51812.1"/>
    </source>
</evidence>
<evidence type="ECO:0000313" key="3">
    <source>
        <dbReference type="Proteomes" id="UP001054945"/>
    </source>
</evidence>
<feature type="region of interest" description="Disordered" evidence="1">
    <location>
        <begin position="56"/>
        <end position="79"/>
    </location>
</feature>
<keyword evidence="3" id="KW-1185">Reference proteome</keyword>
<accession>A0AAV4U249</accession>